<sequence>MSNKNILKLPNAIHTEKFLDFNKTASKEKRYGYVGRLFKSKNIEFLLNVFAQYLSKYPNDKLYIFGEGDEQESITKFIKNIN</sequence>
<gene>
    <name evidence="2" type="ORF">LCGC14_2050870</name>
</gene>
<dbReference type="InterPro" id="IPR001296">
    <property type="entry name" value="Glyco_trans_1"/>
</dbReference>
<feature type="domain" description="Glycosyl transferase family 1" evidence="1">
    <location>
        <begin position="21"/>
        <end position="80"/>
    </location>
</feature>
<dbReference type="SUPFAM" id="SSF53756">
    <property type="entry name" value="UDP-Glycosyltransferase/glycogen phosphorylase"/>
    <property type="match status" value="1"/>
</dbReference>
<accession>A0A0F9HL29</accession>
<dbReference type="AlphaFoldDB" id="A0A0F9HL29"/>
<dbReference type="Pfam" id="PF00534">
    <property type="entry name" value="Glycos_transf_1"/>
    <property type="match status" value="1"/>
</dbReference>
<reference evidence="2" key="1">
    <citation type="journal article" date="2015" name="Nature">
        <title>Complex archaea that bridge the gap between prokaryotes and eukaryotes.</title>
        <authorList>
            <person name="Spang A."/>
            <person name="Saw J.H."/>
            <person name="Jorgensen S.L."/>
            <person name="Zaremba-Niedzwiedzka K."/>
            <person name="Martijn J."/>
            <person name="Lind A.E."/>
            <person name="van Eijk R."/>
            <person name="Schleper C."/>
            <person name="Guy L."/>
            <person name="Ettema T.J."/>
        </authorList>
    </citation>
    <scope>NUCLEOTIDE SEQUENCE</scope>
</reference>
<name>A0A0F9HL29_9ZZZZ</name>
<evidence type="ECO:0000259" key="1">
    <source>
        <dbReference type="Pfam" id="PF00534"/>
    </source>
</evidence>
<dbReference type="EMBL" id="LAZR01024235">
    <property type="protein sequence ID" value="KKL75842.1"/>
    <property type="molecule type" value="Genomic_DNA"/>
</dbReference>
<proteinExistence type="predicted"/>
<dbReference type="GO" id="GO:0016757">
    <property type="term" value="F:glycosyltransferase activity"/>
    <property type="evidence" value="ECO:0007669"/>
    <property type="project" value="InterPro"/>
</dbReference>
<organism evidence="2">
    <name type="scientific">marine sediment metagenome</name>
    <dbReference type="NCBI Taxonomy" id="412755"/>
    <lineage>
        <taxon>unclassified sequences</taxon>
        <taxon>metagenomes</taxon>
        <taxon>ecological metagenomes</taxon>
    </lineage>
</organism>
<dbReference type="Gene3D" id="3.40.50.2000">
    <property type="entry name" value="Glycogen Phosphorylase B"/>
    <property type="match status" value="2"/>
</dbReference>
<comment type="caution">
    <text evidence="2">The sequence shown here is derived from an EMBL/GenBank/DDBJ whole genome shotgun (WGS) entry which is preliminary data.</text>
</comment>
<evidence type="ECO:0000313" key="2">
    <source>
        <dbReference type="EMBL" id="KKL75842.1"/>
    </source>
</evidence>
<protein>
    <recommendedName>
        <fullName evidence="1">Glycosyl transferase family 1 domain-containing protein</fullName>
    </recommendedName>
</protein>